<dbReference type="InterPro" id="IPR001845">
    <property type="entry name" value="HTH_ArsR_DNA-bd_dom"/>
</dbReference>
<dbReference type="AlphaFoldDB" id="A0A6N9NKW4"/>
<dbReference type="Proteomes" id="UP000470771">
    <property type="component" value="Unassembled WGS sequence"/>
</dbReference>
<dbReference type="Pfam" id="PF01022">
    <property type="entry name" value="HTH_5"/>
    <property type="match status" value="1"/>
</dbReference>
<keyword evidence="6" id="KW-1185">Reference proteome</keyword>
<dbReference type="InterPro" id="IPR036390">
    <property type="entry name" value="WH_DNA-bd_sf"/>
</dbReference>
<dbReference type="EMBL" id="WWNE01000008">
    <property type="protein sequence ID" value="NBG66553.1"/>
    <property type="molecule type" value="Genomic_DNA"/>
</dbReference>
<dbReference type="PANTHER" id="PTHR43132">
    <property type="entry name" value="ARSENICAL RESISTANCE OPERON REPRESSOR ARSR-RELATED"/>
    <property type="match status" value="1"/>
</dbReference>
<dbReference type="InterPro" id="IPR051011">
    <property type="entry name" value="Metal_resp_trans_reg"/>
</dbReference>
<dbReference type="PRINTS" id="PR00778">
    <property type="entry name" value="HTHARSR"/>
</dbReference>
<evidence type="ECO:0000313" key="6">
    <source>
        <dbReference type="Proteomes" id="UP000470771"/>
    </source>
</evidence>
<evidence type="ECO:0000256" key="2">
    <source>
        <dbReference type="ARBA" id="ARBA00023125"/>
    </source>
</evidence>
<keyword evidence="1" id="KW-0805">Transcription regulation</keyword>
<evidence type="ECO:0000256" key="1">
    <source>
        <dbReference type="ARBA" id="ARBA00023015"/>
    </source>
</evidence>
<gene>
    <name evidence="5" type="ORF">GQN54_10530</name>
</gene>
<dbReference type="InterPro" id="IPR036388">
    <property type="entry name" value="WH-like_DNA-bd_sf"/>
</dbReference>
<comment type="caution">
    <text evidence="5">The sequence shown here is derived from an EMBL/GenBank/DDBJ whole genome shotgun (WGS) entry which is preliminary data.</text>
</comment>
<dbReference type="NCBIfam" id="NF033788">
    <property type="entry name" value="HTH_metalloreg"/>
    <property type="match status" value="1"/>
</dbReference>
<dbReference type="Gene3D" id="1.10.10.10">
    <property type="entry name" value="Winged helix-like DNA-binding domain superfamily/Winged helix DNA-binding domain"/>
    <property type="match status" value="1"/>
</dbReference>
<feature type="domain" description="HTH arsR-type" evidence="4">
    <location>
        <begin position="8"/>
        <end position="101"/>
    </location>
</feature>
<dbReference type="GO" id="GO:0003677">
    <property type="term" value="F:DNA binding"/>
    <property type="evidence" value="ECO:0007669"/>
    <property type="project" value="UniProtKB-KW"/>
</dbReference>
<dbReference type="PANTHER" id="PTHR43132:SF2">
    <property type="entry name" value="ARSENICAL RESISTANCE OPERON REPRESSOR ARSR-RELATED"/>
    <property type="match status" value="1"/>
</dbReference>
<protein>
    <submittedName>
        <fullName evidence="5">Metalloregulator ArsR/SmtB family transcription factor</fullName>
    </submittedName>
</protein>
<accession>A0A6N9NKW4</accession>
<dbReference type="CDD" id="cd00090">
    <property type="entry name" value="HTH_ARSR"/>
    <property type="match status" value="1"/>
</dbReference>
<keyword evidence="3" id="KW-0804">Transcription</keyword>
<reference evidence="5 6" key="1">
    <citation type="submission" date="2019-12" db="EMBL/GenBank/DDBJ databases">
        <authorList>
            <person name="Zhao J."/>
        </authorList>
    </citation>
    <scope>NUCLEOTIDE SEQUENCE [LARGE SCALE GENOMIC DNA]</scope>
    <source>
        <strain evidence="5 6">S-15</strain>
    </source>
</reference>
<dbReference type="RefSeq" id="WP_160633512.1">
    <property type="nucleotide sequence ID" value="NZ_WWNE01000008.1"/>
</dbReference>
<dbReference type="PROSITE" id="PS50987">
    <property type="entry name" value="HTH_ARSR_2"/>
    <property type="match status" value="1"/>
</dbReference>
<proteinExistence type="predicted"/>
<evidence type="ECO:0000313" key="5">
    <source>
        <dbReference type="EMBL" id="NBG66553.1"/>
    </source>
</evidence>
<keyword evidence="2" id="KW-0238">DNA-binding</keyword>
<name>A0A6N9NKW4_9FLAO</name>
<organism evidence="5 6">
    <name type="scientific">Acidiluteibacter ferrifornacis</name>
    <dbReference type="NCBI Taxonomy" id="2692424"/>
    <lineage>
        <taxon>Bacteria</taxon>
        <taxon>Pseudomonadati</taxon>
        <taxon>Bacteroidota</taxon>
        <taxon>Flavobacteriia</taxon>
        <taxon>Flavobacteriales</taxon>
        <taxon>Cryomorphaceae</taxon>
        <taxon>Acidiluteibacter</taxon>
    </lineage>
</organism>
<evidence type="ECO:0000256" key="3">
    <source>
        <dbReference type="ARBA" id="ARBA00023163"/>
    </source>
</evidence>
<dbReference type="SUPFAM" id="SSF46785">
    <property type="entry name" value="Winged helix' DNA-binding domain"/>
    <property type="match status" value="1"/>
</dbReference>
<dbReference type="InterPro" id="IPR011991">
    <property type="entry name" value="ArsR-like_HTH"/>
</dbReference>
<sequence length="101" mass="11522">MKSKETEISIEKMEKIADILKAIAHPVRLEILKMMNNSEALNVAQIMELTGLEQSLISHHLIKMKDKGVLKSVRNGRNINYSLVDPSILRLFDCIKNCNFI</sequence>
<dbReference type="GO" id="GO:0003700">
    <property type="term" value="F:DNA-binding transcription factor activity"/>
    <property type="evidence" value="ECO:0007669"/>
    <property type="project" value="InterPro"/>
</dbReference>
<dbReference type="SMART" id="SM00418">
    <property type="entry name" value="HTH_ARSR"/>
    <property type="match status" value="1"/>
</dbReference>
<evidence type="ECO:0000259" key="4">
    <source>
        <dbReference type="PROSITE" id="PS50987"/>
    </source>
</evidence>